<protein>
    <recommendedName>
        <fullName evidence="4">PPE family domain-containing protein</fullName>
    </recommendedName>
</protein>
<feature type="compositionally biased region" description="Pro residues" evidence="1">
    <location>
        <begin position="281"/>
        <end position="300"/>
    </location>
</feature>
<proteinExistence type="predicted"/>
<feature type="region of interest" description="Disordered" evidence="1">
    <location>
        <begin position="352"/>
        <end position="421"/>
    </location>
</feature>
<evidence type="ECO:0000313" key="3">
    <source>
        <dbReference type="Proteomes" id="UP000587527"/>
    </source>
</evidence>
<feature type="compositionally biased region" description="Gly residues" evidence="1">
    <location>
        <begin position="314"/>
        <end position="323"/>
    </location>
</feature>
<accession>A0A841BY32</accession>
<evidence type="ECO:0000313" key="2">
    <source>
        <dbReference type="EMBL" id="MBB5871630.1"/>
    </source>
</evidence>
<evidence type="ECO:0008006" key="4">
    <source>
        <dbReference type="Google" id="ProtNLM"/>
    </source>
</evidence>
<comment type="caution">
    <text evidence="2">The sequence shown here is derived from an EMBL/GenBank/DDBJ whole genome shotgun (WGS) entry which is preliminary data.</text>
</comment>
<dbReference type="EMBL" id="JACHMN010000002">
    <property type="protein sequence ID" value="MBB5871630.1"/>
    <property type="molecule type" value="Genomic_DNA"/>
</dbReference>
<feature type="region of interest" description="Disordered" evidence="1">
    <location>
        <begin position="201"/>
        <end position="333"/>
    </location>
</feature>
<sequence>MVHDAGGGGGSTSRWTNWNDKDVPTIWGYIGQLDLDPMWTHSAGWTKTHELASANLYRLKDFRSKLATAWPPEKSEAARVYVAKLDELIANVEAVFDSAVINKASASDMALSLGLAKGKLKPLYEEYQANAARQVTYDNKLATKKQELLERFGHQQNLGYVQAISLWQQRNRNPGVAGRQQEITTEARGIMWGVSTDLSSANSRMVVPPTYTPPTGRARDRDEPGNGGSDGAGLIPPFIPAPITVHEPTPHPHGGGPILSGATPSPTTPPGGIPSPIGGLPAPPPLPGGPGAAPPLPIPPGGVIGGSTRQNSGMTGGVIGGAAGRTPAATGSRMVNPVGGVISGLTAGRSGATPSNAGVRGGVSHGLPLGAGARVDSRSSKQEQRGWDPENPWEVAEGVAPVIEAPAEPGPIDPGPSIGRR</sequence>
<dbReference type="RefSeq" id="WP_184839821.1">
    <property type="nucleotide sequence ID" value="NZ_JACHMN010000002.1"/>
</dbReference>
<organism evidence="2 3">
    <name type="scientific">Allocatelliglobosispora scoriae</name>
    <dbReference type="NCBI Taxonomy" id="643052"/>
    <lineage>
        <taxon>Bacteria</taxon>
        <taxon>Bacillati</taxon>
        <taxon>Actinomycetota</taxon>
        <taxon>Actinomycetes</taxon>
        <taxon>Micromonosporales</taxon>
        <taxon>Micromonosporaceae</taxon>
        <taxon>Allocatelliglobosispora</taxon>
    </lineage>
</organism>
<keyword evidence="3" id="KW-1185">Reference proteome</keyword>
<gene>
    <name evidence="2" type="ORF">F4553_005009</name>
</gene>
<dbReference type="AlphaFoldDB" id="A0A841BY32"/>
<name>A0A841BY32_9ACTN</name>
<reference evidence="2 3" key="1">
    <citation type="submission" date="2020-08" db="EMBL/GenBank/DDBJ databases">
        <title>Sequencing the genomes of 1000 actinobacteria strains.</title>
        <authorList>
            <person name="Klenk H.-P."/>
        </authorList>
    </citation>
    <scope>NUCLEOTIDE SEQUENCE [LARGE SCALE GENOMIC DNA]</scope>
    <source>
        <strain evidence="2 3">DSM 45362</strain>
    </source>
</reference>
<evidence type="ECO:0000256" key="1">
    <source>
        <dbReference type="SAM" id="MobiDB-lite"/>
    </source>
</evidence>
<dbReference type="Proteomes" id="UP000587527">
    <property type="component" value="Unassembled WGS sequence"/>
</dbReference>
<feature type="compositionally biased region" description="Basic and acidic residues" evidence="1">
    <location>
        <begin position="375"/>
        <end position="388"/>
    </location>
</feature>